<feature type="transmembrane region" description="Helical" evidence="5">
    <location>
        <begin position="131"/>
        <end position="154"/>
    </location>
</feature>
<feature type="transmembrane region" description="Helical" evidence="5">
    <location>
        <begin position="72"/>
        <end position="94"/>
    </location>
</feature>
<comment type="caution">
    <text evidence="7">The sequence shown here is derived from an EMBL/GenBank/DDBJ whole genome shotgun (WGS) entry which is preliminary data.</text>
</comment>
<organism evidence="7 8">
    <name type="scientific">Candidatus Doudnabacteria bacterium RIFCSPLOWO2_02_FULL_48_13</name>
    <dbReference type="NCBI Taxonomy" id="1817845"/>
    <lineage>
        <taxon>Bacteria</taxon>
        <taxon>Candidatus Doudnaibacteriota</taxon>
    </lineage>
</organism>
<name>A0A1F5QCK6_9BACT</name>
<sequence length="388" mass="42593">MIDALKKDIRLYYAFCFLTGFYVANGTAVLFAQALGLAYSQIFTLTGFYMLMFILFEVPTGALADLIGRKKTIILGCVVLALGAVASGLSNNFWQLFSSYFLWACGFSLISGASEALLYDRIADDKLFSQTVGKAAFFAILGTALAGIVGPYLFSINFRWAYFGSAIPFTLAAVAVGFFQENYREHKGFTFTNHFEQIKAGVKISISNKFILWSTGILALVFAISYTFSNTYQPYLVGIGFPVAQFSYILPVMFVVQAVGGWSFGKLLRFGERKLFWFAMLGIALSVSALGFFPMKTALALIFVFMFMEGVARPLVSNYANRYIDSANRATVISVQSMIGSMTAAAMLFLIGFLTDRIGVYSVLIALGAFVLMAGVVLLIFRPKNVQA</sequence>
<dbReference type="InterPro" id="IPR053160">
    <property type="entry name" value="MFS_DHA3_Transporter"/>
</dbReference>
<evidence type="ECO:0000313" key="7">
    <source>
        <dbReference type="EMBL" id="OGE99914.1"/>
    </source>
</evidence>
<dbReference type="PANTHER" id="PTHR23530:SF1">
    <property type="entry name" value="PERMEASE, MAJOR FACILITATOR SUPERFAMILY-RELATED"/>
    <property type="match status" value="1"/>
</dbReference>
<feature type="transmembrane region" description="Helical" evidence="5">
    <location>
        <begin position="248"/>
        <end position="268"/>
    </location>
</feature>
<feature type="domain" description="Major facilitator superfamily (MFS) profile" evidence="6">
    <location>
        <begin position="1"/>
        <end position="386"/>
    </location>
</feature>
<evidence type="ECO:0000256" key="1">
    <source>
        <dbReference type="ARBA" id="ARBA00004141"/>
    </source>
</evidence>
<dbReference type="Gene3D" id="1.20.1250.20">
    <property type="entry name" value="MFS general substrate transporter like domains"/>
    <property type="match status" value="1"/>
</dbReference>
<dbReference type="InterPro" id="IPR005829">
    <property type="entry name" value="Sugar_transporter_CS"/>
</dbReference>
<feature type="transmembrane region" description="Helical" evidence="5">
    <location>
        <begin position="299"/>
        <end position="320"/>
    </location>
</feature>
<dbReference type="InterPro" id="IPR020846">
    <property type="entry name" value="MFS_dom"/>
</dbReference>
<evidence type="ECO:0000256" key="3">
    <source>
        <dbReference type="ARBA" id="ARBA00022989"/>
    </source>
</evidence>
<dbReference type="EMBL" id="MFFF01000008">
    <property type="protein sequence ID" value="OGE99914.1"/>
    <property type="molecule type" value="Genomic_DNA"/>
</dbReference>
<keyword evidence="2 5" id="KW-0812">Transmembrane</keyword>
<feature type="transmembrane region" description="Helical" evidence="5">
    <location>
        <begin position="210"/>
        <end position="228"/>
    </location>
</feature>
<dbReference type="PROSITE" id="PS00216">
    <property type="entry name" value="SUGAR_TRANSPORT_1"/>
    <property type="match status" value="1"/>
</dbReference>
<evidence type="ECO:0000259" key="6">
    <source>
        <dbReference type="PROSITE" id="PS50850"/>
    </source>
</evidence>
<evidence type="ECO:0000256" key="4">
    <source>
        <dbReference type="ARBA" id="ARBA00023136"/>
    </source>
</evidence>
<gene>
    <name evidence="7" type="ORF">A3J05_04825</name>
</gene>
<accession>A0A1F5QCK6</accession>
<dbReference type="InterPro" id="IPR036259">
    <property type="entry name" value="MFS_trans_sf"/>
</dbReference>
<evidence type="ECO:0000256" key="2">
    <source>
        <dbReference type="ARBA" id="ARBA00022692"/>
    </source>
</evidence>
<comment type="subcellular location">
    <subcellularLocation>
        <location evidence="1">Membrane</location>
        <topology evidence="1">Multi-pass membrane protein</topology>
    </subcellularLocation>
</comment>
<evidence type="ECO:0000313" key="8">
    <source>
        <dbReference type="Proteomes" id="UP000177235"/>
    </source>
</evidence>
<keyword evidence="3 5" id="KW-1133">Transmembrane helix</keyword>
<protein>
    <recommendedName>
        <fullName evidence="6">Major facilitator superfamily (MFS) profile domain-containing protein</fullName>
    </recommendedName>
</protein>
<dbReference type="InterPro" id="IPR011701">
    <property type="entry name" value="MFS"/>
</dbReference>
<keyword evidence="4 5" id="KW-0472">Membrane</keyword>
<dbReference type="AlphaFoldDB" id="A0A1F5QCK6"/>
<feature type="transmembrane region" description="Helical" evidence="5">
    <location>
        <begin position="100"/>
        <end position="119"/>
    </location>
</feature>
<dbReference type="PROSITE" id="PS50850">
    <property type="entry name" value="MFS"/>
    <property type="match status" value="1"/>
</dbReference>
<feature type="transmembrane region" description="Helical" evidence="5">
    <location>
        <begin position="160"/>
        <end position="179"/>
    </location>
</feature>
<reference evidence="7 8" key="1">
    <citation type="journal article" date="2016" name="Nat. Commun.">
        <title>Thousands of microbial genomes shed light on interconnected biogeochemical processes in an aquifer system.</title>
        <authorList>
            <person name="Anantharaman K."/>
            <person name="Brown C.T."/>
            <person name="Hug L.A."/>
            <person name="Sharon I."/>
            <person name="Castelle C.J."/>
            <person name="Probst A.J."/>
            <person name="Thomas B.C."/>
            <person name="Singh A."/>
            <person name="Wilkins M.J."/>
            <person name="Karaoz U."/>
            <person name="Brodie E.L."/>
            <person name="Williams K.H."/>
            <person name="Hubbard S.S."/>
            <person name="Banfield J.F."/>
        </authorList>
    </citation>
    <scope>NUCLEOTIDE SEQUENCE [LARGE SCALE GENOMIC DNA]</scope>
</reference>
<dbReference type="SUPFAM" id="SSF103473">
    <property type="entry name" value="MFS general substrate transporter"/>
    <property type="match status" value="1"/>
</dbReference>
<feature type="transmembrane region" description="Helical" evidence="5">
    <location>
        <begin position="275"/>
        <end position="293"/>
    </location>
</feature>
<proteinExistence type="predicted"/>
<feature type="transmembrane region" description="Helical" evidence="5">
    <location>
        <begin position="12"/>
        <end position="32"/>
    </location>
</feature>
<dbReference type="GO" id="GO:0016020">
    <property type="term" value="C:membrane"/>
    <property type="evidence" value="ECO:0007669"/>
    <property type="project" value="UniProtKB-SubCell"/>
</dbReference>
<dbReference type="GO" id="GO:0022857">
    <property type="term" value="F:transmembrane transporter activity"/>
    <property type="evidence" value="ECO:0007669"/>
    <property type="project" value="InterPro"/>
</dbReference>
<dbReference type="Pfam" id="PF07690">
    <property type="entry name" value="MFS_1"/>
    <property type="match status" value="1"/>
</dbReference>
<feature type="transmembrane region" description="Helical" evidence="5">
    <location>
        <begin position="332"/>
        <end position="354"/>
    </location>
</feature>
<evidence type="ECO:0000256" key="5">
    <source>
        <dbReference type="SAM" id="Phobius"/>
    </source>
</evidence>
<feature type="transmembrane region" description="Helical" evidence="5">
    <location>
        <begin position="360"/>
        <end position="381"/>
    </location>
</feature>
<dbReference type="PANTHER" id="PTHR23530">
    <property type="entry name" value="TRANSPORT PROTEIN-RELATED"/>
    <property type="match status" value="1"/>
</dbReference>
<feature type="transmembrane region" description="Helical" evidence="5">
    <location>
        <begin position="38"/>
        <end position="60"/>
    </location>
</feature>
<dbReference type="Proteomes" id="UP000177235">
    <property type="component" value="Unassembled WGS sequence"/>
</dbReference>